<protein>
    <recommendedName>
        <fullName evidence="4">Ig-like domain-containing protein</fullName>
    </recommendedName>
</protein>
<reference evidence="5 6" key="1">
    <citation type="submission" date="2024-05" db="EMBL/GenBank/DDBJ databases">
        <title>A high-quality chromosomal-level genome assembly of Topmouth culter (Culter alburnus).</title>
        <authorList>
            <person name="Zhao H."/>
        </authorList>
    </citation>
    <scope>NUCLEOTIDE SEQUENCE [LARGE SCALE GENOMIC DNA]</scope>
    <source>
        <strain evidence="5">CATC2023</strain>
        <tissue evidence="5">Muscle</tissue>
    </source>
</reference>
<keyword evidence="2" id="KW-0391">Immunity</keyword>
<evidence type="ECO:0000259" key="4">
    <source>
        <dbReference type="PROSITE" id="PS50835"/>
    </source>
</evidence>
<name>A0AAW1ZHY2_CULAL</name>
<feature type="signal peptide" evidence="3">
    <location>
        <begin position="1"/>
        <end position="21"/>
    </location>
</feature>
<dbReference type="InterPro" id="IPR036179">
    <property type="entry name" value="Ig-like_dom_sf"/>
</dbReference>
<dbReference type="InterPro" id="IPR050413">
    <property type="entry name" value="TCR_beta_variable"/>
</dbReference>
<dbReference type="CDD" id="cd00099">
    <property type="entry name" value="IgV"/>
    <property type="match status" value="1"/>
</dbReference>
<dbReference type="PANTHER" id="PTHR23268:SF117">
    <property type="entry name" value="T CELL RECEPTOR BETA VARIABLE 29-1"/>
    <property type="match status" value="1"/>
</dbReference>
<dbReference type="Pfam" id="PF07686">
    <property type="entry name" value="V-set"/>
    <property type="match status" value="1"/>
</dbReference>
<dbReference type="SUPFAM" id="SSF48726">
    <property type="entry name" value="Immunoglobulin"/>
    <property type="match status" value="2"/>
</dbReference>
<dbReference type="PANTHER" id="PTHR23268">
    <property type="entry name" value="T-CELL RECEPTOR BETA CHAIN"/>
    <property type="match status" value="1"/>
</dbReference>
<dbReference type="Gene3D" id="2.60.40.10">
    <property type="entry name" value="Immunoglobulins"/>
    <property type="match status" value="2"/>
</dbReference>
<dbReference type="InterPro" id="IPR003599">
    <property type="entry name" value="Ig_sub"/>
</dbReference>
<keyword evidence="1 3" id="KW-0732">Signal</keyword>
<proteinExistence type="predicted"/>
<dbReference type="GO" id="GO:0002376">
    <property type="term" value="P:immune system process"/>
    <property type="evidence" value="ECO:0007669"/>
    <property type="project" value="UniProtKB-KW"/>
</dbReference>
<comment type="caution">
    <text evidence="5">The sequence shown here is derived from an EMBL/GenBank/DDBJ whole genome shotgun (WGS) entry which is preliminary data.</text>
</comment>
<accession>A0AAW1ZHY2</accession>
<dbReference type="PROSITE" id="PS50835">
    <property type="entry name" value="IG_LIKE"/>
    <property type="match status" value="1"/>
</dbReference>
<dbReference type="EMBL" id="JAWDJR010000017">
    <property type="protein sequence ID" value="KAK9959999.1"/>
    <property type="molecule type" value="Genomic_DNA"/>
</dbReference>
<dbReference type="AlphaFoldDB" id="A0AAW1ZHY2"/>
<feature type="domain" description="Ig-like" evidence="4">
    <location>
        <begin position="35"/>
        <end position="111"/>
    </location>
</feature>
<dbReference type="SMART" id="SM00409">
    <property type="entry name" value="IG"/>
    <property type="match status" value="1"/>
</dbReference>
<dbReference type="GO" id="GO:0005886">
    <property type="term" value="C:plasma membrane"/>
    <property type="evidence" value="ECO:0007669"/>
    <property type="project" value="TreeGrafter"/>
</dbReference>
<evidence type="ECO:0000313" key="6">
    <source>
        <dbReference type="Proteomes" id="UP001479290"/>
    </source>
</evidence>
<evidence type="ECO:0000313" key="5">
    <source>
        <dbReference type="EMBL" id="KAK9959999.1"/>
    </source>
</evidence>
<feature type="chain" id="PRO_5043800048" description="Ig-like domain-containing protein" evidence="3">
    <location>
        <begin position="22"/>
        <end position="201"/>
    </location>
</feature>
<dbReference type="Proteomes" id="UP001479290">
    <property type="component" value="Unassembled WGS sequence"/>
</dbReference>
<dbReference type="InterPro" id="IPR013106">
    <property type="entry name" value="Ig_V-set"/>
</dbReference>
<dbReference type="InterPro" id="IPR013783">
    <property type="entry name" value="Ig-like_fold"/>
</dbReference>
<dbReference type="InterPro" id="IPR007110">
    <property type="entry name" value="Ig-like_dom"/>
</dbReference>
<dbReference type="GO" id="GO:0007166">
    <property type="term" value="P:cell surface receptor signaling pathway"/>
    <property type="evidence" value="ECO:0007669"/>
    <property type="project" value="TreeGrafter"/>
</dbReference>
<evidence type="ECO:0000256" key="2">
    <source>
        <dbReference type="ARBA" id="ARBA00022859"/>
    </source>
</evidence>
<evidence type="ECO:0000256" key="1">
    <source>
        <dbReference type="ARBA" id="ARBA00022729"/>
    </source>
</evidence>
<gene>
    <name evidence="5" type="ORF">ABG768_010080</name>
</gene>
<organism evidence="5 6">
    <name type="scientific">Culter alburnus</name>
    <name type="common">Topmouth culter</name>
    <dbReference type="NCBI Taxonomy" id="194366"/>
    <lineage>
        <taxon>Eukaryota</taxon>
        <taxon>Metazoa</taxon>
        <taxon>Chordata</taxon>
        <taxon>Craniata</taxon>
        <taxon>Vertebrata</taxon>
        <taxon>Euteleostomi</taxon>
        <taxon>Actinopterygii</taxon>
        <taxon>Neopterygii</taxon>
        <taxon>Teleostei</taxon>
        <taxon>Ostariophysi</taxon>
        <taxon>Cypriniformes</taxon>
        <taxon>Xenocyprididae</taxon>
        <taxon>Xenocypridinae</taxon>
        <taxon>Culter</taxon>
    </lineage>
</organism>
<evidence type="ECO:0000256" key="3">
    <source>
        <dbReference type="SAM" id="SignalP"/>
    </source>
</evidence>
<dbReference type="SMART" id="SM00406">
    <property type="entry name" value="IGv"/>
    <property type="match status" value="2"/>
</dbReference>
<keyword evidence="6" id="KW-1185">Reference proteome</keyword>
<sequence>MMPLTLIFFYVLFCFTDISLSASINQPAVMITHLGDAVNISCTHTYSNYYYLYWYQQTTQEKSFKLLGHLYLTKFNPEEGYDRCHIYGDSQTQATLQLSSVISEDSAVYFCAYISNLTGSSAEMHCYQNDTEYDYKYWYRQIKGEGPVLIGSIVGTSGTVEKDFETGFKVSGIEKKKWTLTVDIKEGIDAVYLCAASLHSE</sequence>